<keyword evidence="2" id="KW-0489">Methyltransferase</keyword>
<name>A0A558D139_9GAMM</name>
<reference evidence="2 3" key="1">
    <citation type="submission" date="2019-07" db="EMBL/GenBank/DDBJ databases">
        <title>The pathways for chlorine oxyanion respiration interact through the shared metabolite chlorate.</title>
        <authorList>
            <person name="Barnum T.P."/>
            <person name="Cheng Y."/>
            <person name="Hill K.A."/>
            <person name="Lucas L.N."/>
            <person name="Carlson H.K."/>
            <person name="Coates J.D."/>
        </authorList>
    </citation>
    <scope>NUCLEOTIDE SEQUENCE [LARGE SCALE GENOMIC DNA]</scope>
    <source>
        <strain evidence="2">BK-3</strain>
    </source>
</reference>
<evidence type="ECO:0000259" key="1">
    <source>
        <dbReference type="Pfam" id="PF08241"/>
    </source>
</evidence>
<dbReference type="GO" id="GO:0032259">
    <property type="term" value="P:methylation"/>
    <property type="evidence" value="ECO:0007669"/>
    <property type="project" value="UniProtKB-KW"/>
</dbReference>
<accession>A0A558D139</accession>
<keyword evidence="2" id="KW-0808">Transferase</keyword>
<feature type="domain" description="Methyltransferase type 11" evidence="1">
    <location>
        <begin position="88"/>
        <end position="136"/>
    </location>
</feature>
<dbReference type="Proteomes" id="UP000317355">
    <property type="component" value="Unassembled WGS sequence"/>
</dbReference>
<sequence>MKRVFNRAIFTPSTERLRHWFSATPGKELLQQEQAVFEHMLGECFGYYLLQIGGVGQQVEPLRMSRIKSQFVLVTSEGDVVGSTQGSLVGDPLHLPVASDSVDAVLLDHTLDFTKDPHQLLREVERVLIPEGHLIIAGFNPWSLWGLWQFFRLRSKQVPWCGQFISPWRLHDWLSLLGFQVKDERALMFRPPLQHEGIMQRLDFLEQLGKRFWSPLSGAYVILAVKRVSRLTPIKPAWKLRTKAMRGGVVEPTANSVRHDSNGD</sequence>
<dbReference type="GO" id="GO:0008757">
    <property type="term" value="F:S-adenosylmethionine-dependent methyltransferase activity"/>
    <property type="evidence" value="ECO:0007669"/>
    <property type="project" value="InterPro"/>
</dbReference>
<dbReference type="SUPFAM" id="SSF53335">
    <property type="entry name" value="S-adenosyl-L-methionine-dependent methyltransferases"/>
    <property type="match status" value="1"/>
</dbReference>
<gene>
    <name evidence="2" type="ORF">FHK82_09450</name>
</gene>
<dbReference type="EMBL" id="VMRY01000040">
    <property type="protein sequence ID" value="TVT54730.1"/>
    <property type="molecule type" value="Genomic_DNA"/>
</dbReference>
<dbReference type="Gene3D" id="3.40.50.150">
    <property type="entry name" value="Vaccinia Virus protein VP39"/>
    <property type="match status" value="1"/>
</dbReference>
<dbReference type="Pfam" id="PF08241">
    <property type="entry name" value="Methyltransf_11"/>
    <property type="match status" value="1"/>
</dbReference>
<dbReference type="InterPro" id="IPR029063">
    <property type="entry name" value="SAM-dependent_MTases_sf"/>
</dbReference>
<proteinExistence type="predicted"/>
<comment type="caution">
    <text evidence="2">The sequence shown here is derived from an EMBL/GenBank/DDBJ whole genome shotgun (WGS) entry which is preliminary data.</text>
</comment>
<evidence type="ECO:0000313" key="2">
    <source>
        <dbReference type="EMBL" id="TVT54730.1"/>
    </source>
</evidence>
<organism evidence="2 3">
    <name type="scientific">Sedimenticola thiotaurini</name>
    <dbReference type="NCBI Taxonomy" id="1543721"/>
    <lineage>
        <taxon>Bacteria</taxon>
        <taxon>Pseudomonadati</taxon>
        <taxon>Pseudomonadota</taxon>
        <taxon>Gammaproteobacteria</taxon>
        <taxon>Chromatiales</taxon>
        <taxon>Sedimenticolaceae</taxon>
        <taxon>Sedimenticola</taxon>
    </lineage>
</organism>
<protein>
    <submittedName>
        <fullName evidence="2">Class I SAM-dependent methyltransferase</fullName>
    </submittedName>
</protein>
<dbReference type="AlphaFoldDB" id="A0A558D139"/>
<dbReference type="InterPro" id="IPR013216">
    <property type="entry name" value="Methyltransf_11"/>
</dbReference>
<evidence type="ECO:0000313" key="3">
    <source>
        <dbReference type="Proteomes" id="UP000317355"/>
    </source>
</evidence>
<dbReference type="CDD" id="cd02440">
    <property type="entry name" value="AdoMet_MTases"/>
    <property type="match status" value="1"/>
</dbReference>